<evidence type="ECO:0000256" key="1">
    <source>
        <dbReference type="SAM" id="MobiDB-lite"/>
    </source>
</evidence>
<dbReference type="AlphaFoldDB" id="A0A6G3ZRJ0"/>
<dbReference type="RefSeq" id="WP_163940464.1">
    <property type="nucleotide sequence ID" value="NZ_JAAIKC010000001.1"/>
</dbReference>
<proteinExistence type="predicted"/>
<comment type="caution">
    <text evidence="2">The sequence shown here is derived from an EMBL/GenBank/DDBJ whole genome shotgun (WGS) entry which is preliminary data.</text>
</comment>
<accession>A0A6G3ZRJ0</accession>
<evidence type="ECO:0000313" key="2">
    <source>
        <dbReference type="EMBL" id="NEW04735.1"/>
    </source>
</evidence>
<protein>
    <submittedName>
        <fullName evidence="2">Uncharacterized protein</fullName>
    </submittedName>
</protein>
<gene>
    <name evidence="2" type="ORF">GK047_01705</name>
</gene>
<organism evidence="2">
    <name type="scientific">Paenibacillus sp. SYP-B3998</name>
    <dbReference type="NCBI Taxonomy" id="2678564"/>
    <lineage>
        <taxon>Bacteria</taxon>
        <taxon>Bacillati</taxon>
        <taxon>Bacillota</taxon>
        <taxon>Bacilli</taxon>
        <taxon>Bacillales</taxon>
        <taxon>Paenibacillaceae</taxon>
        <taxon>Paenibacillus</taxon>
    </lineage>
</organism>
<feature type="region of interest" description="Disordered" evidence="1">
    <location>
        <begin position="82"/>
        <end position="110"/>
    </location>
</feature>
<dbReference type="EMBL" id="JAAIKC010000001">
    <property type="protein sequence ID" value="NEW04735.1"/>
    <property type="molecule type" value="Genomic_DNA"/>
</dbReference>
<reference evidence="2" key="1">
    <citation type="submission" date="2020-02" db="EMBL/GenBank/DDBJ databases">
        <authorList>
            <person name="Shen X.-R."/>
            <person name="Zhang Y.-X."/>
        </authorList>
    </citation>
    <scope>NUCLEOTIDE SEQUENCE</scope>
    <source>
        <strain evidence="2">SYP-B3998</strain>
    </source>
</reference>
<name>A0A6G3ZRJ0_9BACL</name>
<sequence length="204" mass="22235">MATKVKKAIGVSILAVLLFIGSYLAKNTWSDKSLNATTDQVVYPAQLVPDVQAVQSPKNSELPAAYQKNPIPTAVSSPTIAPVPTEVSVPTPANEHSTATSPKPKKEAYSAEVTHEKAAEVKDEIPLSEQMKITAILLKKLSASDLKLFQNLFDSGMSLDEKKKAKQVIMEKLTEKEYDELIAIASKYGLSKGKSYEESLQEKK</sequence>